<protein>
    <submittedName>
        <fullName evidence="1">Uncharacterized protein</fullName>
    </submittedName>
</protein>
<keyword evidence="2" id="KW-1185">Reference proteome</keyword>
<evidence type="ECO:0000313" key="1">
    <source>
        <dbReference type="EMBL" id="KAH0552030.1"/>
    </source>
</evidence>
<gene>
    <name evidence="1" type="ORF">KQX54_004285</name>
</gene>
<proteinExistence type="predicted"/>
<accession>A0AAV7IJW9</accession>
<dbReference type="EMBL" id="JAHXZJ010001492">
    <property type="protein sequence ID" value="KAH0552030.1"/>
    <property type="molecule type" value="Genomic_DNA"/>
</dbReference>
<dbReference type="AlphaFoldDB" id="A0AAV7IJW9"/>
<name>A0AAV7IJW9_COTGL</name>
<comment type="caution">
    <text evidence="1">The sequence shown here is derived from an EMBL/GenBank/DDBJ whole genome shotgun (WGS) entry which is preliminary data.</text>
</comment>
<organism evidence="1 2">
    <name type="scientific">Cotesia glomerata</name>
    <name type="common">Lepidopteran parasitic wasp</name>
    <name type="synonym">Apanteles glomeratus</name>
    <dbReference type="NCBI Taxonomy" id="32391"/>
    <lineage>
        <taxon>Eukaryota</taxon>
        <taxon>Metazoa</taxon>
        <taxon>Ecdysozoa</taxon>
        <taxon>Arthropoda</taxon>
        <taxon>Hexapoda</taxon>
        <taxon>Insecta</taxon>
        <taxon>Pterygota</taxon>
        <taxon>Neoptera</taxon>
        <taxon>Endopterygota</taxon>
        <taxon>Hymenoptera</taxon>
        <taxon>Apocrita</taxon>
        <taxon>Ichneumonoidea</taxon>
        <taxon>Braconidae</taxon>
        <taxon>Microgastrinae</taxon>
        <taxon>Cotesia</taxon>
    </lineage>
</organism>
<sequence length="174" mass="19480">MRTQSIEHITHRGGFITKVYPSLSQSNPSFSPSLSSPWGTSLIPPEHHSHYLVVEYGVTNSTTPPLDVSINENDVTGKNARGFHFHRHQTFYIYFPLPLRPDPRIRESKMDSVFSRQDVGICGEKTGGKGAWIHIAKRIDLYKLGETTLKFSGSGKAQGRLGPQILQSFRFVLG</sequence>
<evidence type="ECO:0000313" key="2">
    <source>
        <dbReference type="Proteomes" id="UP000826195"/>
    </source>
</evidence>
<reference evidence="1 2" key="1">
    <citation type="journal article" date="2021" name="J. Hered.">
        <title>A chromosome-level genome assembly of the parasitoid wasp, Cotesia glomerata (Hymenoptera: Braconidae).</title>
        <authorList>
            <person name="Pinto B.J."/>
            <person name="Weis J.J."/>
            <person name="Gamble T."/>
            <person name="Ode P.J."/>
            <person name="Paul R."/>
            <person name="Zaspel J.M."/>
        </authorList>
    </citation>
    <scope>NUCLEOTIDE SEQUENCE [LARGE SCALE GENOMIC DNA]</scope>
    <source>
        <strain evidence="1">CgM1</strain>
    </source>
</reference>
<dbReference type="Proteomes" id="UP000826195">
    <property type="component" value="Unassembled WGS sequence"/>
</dbReference>